<organism evidence="1 2">
    <name type="scientific">Hungatella hathewayi</name>
    <dbReference type="NCBI Taxonomy" id="154046"/>
    <lineage>
        <taxon>Bacteria</taxon>
        <taxon>Bacillati</taxon>
        <taxon>Bacillota</taxon>
        <taxon>Clostridia</taxon>
        <taxon>Lachnospirales</taxon>
        <taxon>Lachnospiraceae</taxon>
        <taxon>Hungatella</taxon>
    </lineage>
</organism>
<comment type="caution">
    <text evidence="1">The sequence shown here is derived from an EMBL/GenBank/DDBJ whole genome shotgun (WGS) entry which is preliminary data.</text>
</comment>
<name>A0A413LAM6_9FIRM</name>
<dbReference type="AlphaFoldDB" id="A0A413LAM6"/>
<dbReference type="EMBL" id="BQNJ01000001">
    <property type="protein sequence ID" value="GKH01929.1"/>
    <property type="molecule type" value="Genomic_DNA"/>
</dbReference>
<accession>A0A413LAM6</accession>
<dbReference type="RefSeq" id="WP_118042995.1">
    <property type="nucleotide sequence ID" value="NZ_BQNJ01000001.1"/>
</dbReference>
<proteinExistence type="predicted"/>
<evidence type="ECO:0000313" key="2">
    <source>
        <dbReference type="Proteomes" id="UP001055091"/>
    </source>
</evidence>
<dbReference type="Proteomes" id="UP001055091">
    <property type="component" value="Unassembled WGS sequence"/>
</dbReference>
<dbReference type="PROSITE" id="PS51257">
    <property type="entry name" value="PROKAR_LIPOPROTEIN"/>
    <property type="match status" value="1"/>
</dbReference>
<dbReference type="GeneID" id="93152744"/>
<sequence>MRNLVLNTFLTLIGTVAALTLSGCQQTEQTAAQNETVVFQLTPSTAGVGEFLRQFKGYETTYDQDICYNITPKDITDRYDFCIFKYDTSCGSFLSYDKEVYPLGIWFGGYGVTSFAVSDLNQDGYFELFFTYSWGSGAHRSLVGYFDSATKETILPDFIYWGNDMVLNTDSNGILGIYHADCDIESFVDIEMEAKDRLASIVWESQEISVVEETE</sequence>
<evidence type="ECO:0000313" key="1">
    <source>
        <dbReference type="EMBL" id="GKH01929.1"/>
    </source>
</evidence>
<protein>
    <submittedName>
        <fullName evidence="1">Uncharacterized protein</fullName>
    </submittedName>
</protein>
<gene>
    <name evidence="1" type="ORF">CE91St55_39100</name>
</gene>
<reference evidence="1" key="1">
    <citation type="submission" date="2022-01" db="EMBL/GenBank/DDBJ databases">
        <title>Novel bile acid biosynthetic pathways are enriched in the microbiome of centenarians.</title>
        <authorList>
            <person name="Sato Y."/>
            <person name="Atarashi K."/>
            <person name="Plichta R.D."/>
            <person name="Arai Y."/>
            <person name="Sasajima S."/>
            <person name="Kearney M.S."/>
            <person name="Suda W."/>
            <person name="Takeshita K."/>
            <person name="Sasaki T."/>
            <person name="Okamoto S."/>
            <person name="Skelly N.A."/>
            <person name="Okamura Y."/>
            <person name="Vlamakis H."/>
            <person name="Li Y."/>
            <person name="Tanoue T."/>
            <person name="Takei H."/>
            <person name="Nittono H."/>
            <person name="Narushima S."/>
            <person name="Irie J."/>
            <person name="Itoh H."/>
            <person name="Moriya K."/>
            <person name="Sugiura Y."/>
            <person name="Suematsu M."/>
            <person name="Moritoki N."/>
            <person name="Shibata S."/>
            <person name="Littman R.D."/>
            <person name="Fischbach A.M."/>
            <person name="Uwamino Y."/>
            <person name="Inoue T."/>
            <person name="Honda A."/>
            <person name="Hattori M."/>
            <person name="Murai T."/>
            <person name="Xavier J.R."/>
            <person name="Hirose N."/>
            <person name="Honda K."/>
        </authorList>
    </citation>
    <scope>NUCLEOTIDE SEQUENCE</scope>
    <source>
        <strain evidence="1">CE91-St55</strain>
    </source>
</reference>